<dbReference type="InterPro" id="IPR042100">
    <property type="entry name" value="Bug_dom1"/>
</dbReference>
<comment type="similarity">
    <text evidence="1">Belongs to the UPF0065 (bug) family.</text>
</comment>
<dbReference type="EMBL" id="JAETWB010000032">
    <property type="protein sequence ID" value="MBL6081628.1"/>
    <property type="molecule type" value="Genomic_DNA"/>
</dbReference>
<name>A0ABS1UAB5_9PROT</name>
<dbReference type="Pfam" id="PF03401">
    <property type="entry name" value="TctC"/>
    <property type="match status" value="1"/>
</dbReference>
<accession>A0ABS1UAB5</accession>
<keyword evidence="3" id="KW-1185">Reference proteome</keyword>
<evidence type="ECO:0000313" key="2">
    <source>
        <dbReference type="EMBL" id="MBL6081628.1"/>
    </source>
</evidence>
<dbReference type="Gene3D" id="3.40.190.150">
    <property type="entry name" value="Bordetella uptake gene, domain 1"/>
    <property type="match status" value="1"/>
</dbReference>
<gene>
    <name evidence="2" type="ORF">JMJ56_26915</name>
</gene>
<protein>
    <submittedName>
        <fullName evidence="2">Tripartite tricarboxylate transporter substrate binding protein</fullName>
    </submittedName>
</protein>
<organism evidence="2 3">
    <name type="scientific">Belnapia arida</name>
    <dbReference type="NCBI Taxonomy" id="2804533"/>
    <lineage>
        <taxon>Bacteria</taxon>
        <taxon>Pseudomonadati</taxon>
        <taxon>Pseudomonadota</taxon>
        <taxon>Alphaproteobacteria</taxon>
        <taxon>Acetobacterales</taxon>
        <taxon>Roseomonadaceae</taxon>
        <taxon>Belnapia</taxon>
    </lineage>
</organism>
<dbReference type="Gene3D" id="3.40.190.10">
    <property type="entry name" value="Periplasmic binding protein-like II"/>
    <property type="match status" value="1"/>
</dbReference>
<dbReference type="InterPro" id="IPR005064">
    <property type="entry name" value="BUG"/>
</dbReference>
<proteinExistence type="inferred from homology"/>
<sequence length="277" mass="29352">MTRALGQRLGQELGQTVVVDNRPGAGTSVASAYVLQSRPDGTTLLMGSNSLATNPTALPQLPPRDPERELAPIGLAYMSAFLLVVRDDFPARDLAGFIAYAKAHPGRVNFASSGVGAVNHLALELLNRSAGVALEHIPFRGGAPALIELRAGRVAAFLATPADVATQLQDGSLRALATTTAQRLDQLPDVPAIAELLPGYEAVYWQALFAPAATPEPVVQRLTEALQAVKADLGFRASLAARGVALLPGGPQELRDYLRRETALWGRVIREANITLE</sequence>
<dbReference type="Proteomes" id="UP000660885">
    <property type="component" value="Unassembled WGS sequence"/>
</dbReference>
<comment type="caution">
    <text evidence="2">The sequence shown here is derived from an EMBL/GenBank/DDBJ whole genome shotgun (WGS) entry which is preliminary data.</text>
</comment>
<evidence type="ECO:0000313" key="3">
    <source>
        <dbReference type="Proteomes" id="UP000660885"/>
    </source>
</evidence>
<reference evidence="2 3" key="1">
    <citation type="submission" date="2021-01" db="EMBL/GenBank/DDBJ databases">
        <title>Belnapia mucosa sp. nov. and Belnapia arida sp. nov., isolated from the Tabernas Desert (Almeria, Spain).</title>
        <authorList>
            <person name="Molina-Menor E."/>
            <person name="Vidal-Verdu A."/>
            <person name="Calonge A."/>
            <person name="Satari L."/>
            <person name="Pereto J."/>
            <person name="Porcar M."/>
        </authorList>
    </citation>
    <scope>NUCLEOTIDE SEQUENCE [LARGE SCALE GENOMIC DNA]</scope>
    <source>
        <strain evidence="2 3">T18</strain>
    </source>
</reference>
<dbReference type="SUPFAM" id="SSF53850">
    <property type="entry name" value="Periplasmic binding protein-like II"/>
    <property type="match status" value="1"/>
</dbReference>
<dbReference type="PANTHER" id="PTHR42928:SF5">
    <property type="entry name" value="BLR1237 PROTEIN"/>
    <property type="match status" value="1"/>
</dbReference>
<dbReference type="PANTHER" id="PTHR42928">
    <property type="entry name" value="TRICARBOXYLATE-BINDING PROTEIN"/>
    <property type="match status" value="1"/>
</dbReference>
<evidence type="ECO:0000256" key="1">
    <source>
        <dbReference type="ARBA" id="ARBA00006987"/>
    </source>
</evidence>